<reference evidence="5 6" key="1">
    <citation type="submission" date="2024-10" db="EMBL/GenBank/DDBJ databases">
        <authorList>
            <person name="Ratan Roy A."/>
            <person name="Morales Sandoval P.H."/>
            <person name="De Los Santos Villalobos S."/>
            <person name="Chakraborty S."/>
            <person name="Mukherjee J."/>
        </authorList>
    </citation>
    <scope>NUCLEOTIDE SEQUENCE [LARGE SCALE GENOMIC DNA]</scope>
    <source>
        <strain evidence="5 6">S1</strain>
    </source>
</reference>
<evidence type="ECO:0000256" key="1">
    <source>
        <dbReference type="ARBA" id="ARBA00001933"/>
    </source>
</evidence>
<evidence type="ECO:0000313" key="5">
    <source>
        <dbReference type="EMBL" id="MFE4107740.1"/>
    </source>
</evidence>
<proteinExistence type="predicted"/>
<evidence type="ECO:0000256" key="3">
    <source>
        <dbReference type="ARBA" id="ARBA00023239"/>
    </source>
</evidence>
<keyword evidence="3" id="KW-0456">Lyase</keyword>
<evidence type="ECO:0000259" key="4">
    <source>
        <dbReference type="Pfam" id="PF00291"/>
    </source>
</evidence>
<accession>A0ABW6IJF9</accession>
<dbReference type="SUPFAM" id="SSF53686">
    <property type="entry name" value="Tryptophan synthase beta subunit-like PLP-dependent enzymes"/>
    <property type="match status" value="1"/>
</dbReference>
<dbReference type="InterPro" id="IPR050147">
    <property type="entry name" value="Ser/Thr_Dehydratase"/>
</dbReference>
<dbReference type="Proteomes" id="UP001600165">
    <property type="component" value="Unassembled WGS sequence"/>
</dbReference>
<gene>
    <name evidence="5" type="ORF">ACFVKH_15735</name>
</gene>
<dbReference type="Pfam" id="PF00291">
    <property type="entry name" value="PALP"/>
    <property type="match status" value="1"/>
</dbReference>
<dbReference type="PANTHER" id="PTHR48078:SF6">
    <property type="entry name" value="L-THREONINE DEHYDRATASE CATABOLIC TDCB"/>
    <property type="match status" value="1"/>
</dbReference>
<comment type="caution">
    <text evidence="5">The sequence shown here is derived from an EMBL/GenBank/DDBJ whole genome shotgun (WGS) entry which is preliminary data.</text>
</comment>
<dbReference type="PANTHER" id="PTHR48078">
    <property type="entry name" value="THREONINE DEHYDRATASE, MITOCHONDRIAL-RELATED"/>
    <property type="match status" value="1"/>
</dbReference>
<protein>
    <submittedName>
        <fullName evidence="5">Threonine/serine dehydratase</fullName>
    </submittedName>
</protein>
<evidence type="ECO:0000256" key="2">
    <source>
        <dbReference type="ARBA" id="ARBA00022898"/>
    </source>
</evidence>
<name>A0ABW6IJF9_9CYAN</name>
<dbReference type="InterPro" id="IPR036052">
    <property type="entry name" value="TrpB-like_PALP_sf"/>
</dbReference>
<comment type="cofactor">
    <cofactor evidence="1">
        <name>pyridoxal 5'-phosphate</name>
        <dbReference type="ChEBI" id="CHEBI:597326"/>
    </cofactor>
</comment>
<dbReference type="RefSeq" id="WP_377966751.1">
    <property type="nucleotide sequence ID" value="NZ_JBHZOL010000090.1"/>
</dbReference>
<keyword evidence="2" id="KW-0663">Pyridoxal phosphate</keyword>
<evidence type="ECO:0000313" key="6">
    <source>
        <dbReference type="Proteomes" id="UP001600165"/>
    </source>
</evidence>
<dbReference type="EMBL" id="JBHZOL010000090">
    <property type="protein sequence ID" value="MFE4107740.1"/>
    <property type="molecule type" value="Genomic_DNA"/>
</dbReference>
<keyword evidence="6" id="KW-1185">Reference proteome</keyword>
<sequence>TGAFKARGALNKLRSLPDDQIQRGIVTASGGNHGLAVAYAGWIAGVPTTIYLGENTPPIKAERLQQWGAQVVIEGAVWDDANRAALALAEREGIAYFHPFADPFVIAGQGTISLEILEQIPNVDTLIVAIGGGGLISGVSTAAKAIRPKIKIVGVEPTGAPTLLTSVQCGQVTELAEITSLANTLAPRKTEEINFDLVSQHVDEIVLVSDEAMRDAARWLWFELGVAAELSGSASVAALLSGQYQPAPGEKVCALVCGAGTDGMN</sequence>
<dbReference type="Gene3D" id="3.40.50.1100">
    <property type="match status" value="2"/>
</dbReference>
<organism evidence="5 6">
    <name type="scientific">Almyronema epifaneia S1</name>
    <dbReference type="NCBI Taxonomy" id="2991925"/>
    <lineage>
        <taxon>Bacteria</taxon>
        <taxon>Bacillati</taxon>
        <taxon>Cyanobacteriota</taxon>
        <taxon>Cyanophyceae</taxon>
        <taxon>Nodosilineales</taxon>
        <taxon>Nodosilineaceae</taxon>
        <taxon>Almyronema</taxon>
        <taxon>Almyronema epifaneia</taxon>
    </lineage>
</organism>
<dbReference type="InterPro" id="IPR001926">
    <property type="entry name" value="TrpB-like_PALP"/>
</dbReference>
<feature type="domain" description="Tryptophan synthase beta chain-like PALP" evidence="4">
    <location>
        <begin position="1"/>
        <end position="258"/>
    </location>
</feature>
<dbReference type="CDD" id="cd01562">
    <property type="entry name" value="Thr-dehyd"/>
    <property type="match status" value="1"/>
</dbReference>
<feature type="non-terminal residue" evidence="5">
    <location>
        <position position="1"/>
    </location>
</feature>